<gene>
    <name evidence="2" type="ORF">CSSPTR1EN2_LOCUS10234</name>
</gene>
<dbReference type="Proteomes" id="UP001497512">
    <property type="component" value="Chromosome 18"/>
</dbReference>
<evidence type="ECO:0000313" key="3">
    <source>
        <dbReference type="Proteomes" id="UP001497512"/>
    </source>
</evidence>
<accession>A0ABP0U1L8</accession>
<proteinExistence type="predicted"/>
<name>A0ABP0U1L8_9BRYO</name>
<feature type="compositionally biased region" description="Polar residues" evidence="1">
    <location>
        <begin position="110"/>
        <end position="127"/>
    </location>
</feature>
<dbReference type="EMBL" id="OZ019910">
    <property type="protein sequence ID" value="CAK9210586.1"/>
    <property type="molecule type" value="Genomic_DNA"/>
</dbReference>
<organism evidence="2 3">
    <name type="scientific">Sphagnum troendelagicum</name>
    <dbReference type="NCBI Taxonomy" id="128251"/>
    <lineage>
        <taxon>Eukaryota</taxon>
        <taxon>Viridiplantae</taxon>
        <taxon>Streptophyta</taxon>
        <taxon>Embryophyta</taxon>
        <taxon>Bryophyta</taxon>
        <taxon>Sphagnophytina</taxon>
        <taxon>Sphagnopsida</taxon>
        <taxon>Sphagnales</taxon>
        <taxon>Sphagnaceae</taxon>
        <taxon>Sphagnum</taxon>
    </lineage>
</organism>
<keyword evidence="3" id="KW-1185">Reference proteome</keyword>
<feature type="region of interest" description="Disordered" evidence="1">
    <location>
        <begin position="479"/>
        <end position="576"/>
    </location>
</feature>
<feature type="compositionally biased region" description="Acidic residues" evidence="1">
    <location>
        <begin position="534"/>
        <end position="544"/>
    </location>
</feature>
<reference evidence="2" key="1">
    <citation type="submission" date="2024-02" db="EMBL/GenBank/DDBJ databases">
        <authorList>
            <consortium name="ELIXIR-Norway"/>
            <consortium name="Elixir Norway"/>
        </authorList>
    </citation>
    <scope>NUCLEOTIDE SEQUENCE</scope>
</reference>
<evidence type="ECO:0000256" key="1">
    <source>
        <dbReference type="SAM" id="MobiDB-lite"/>
    </source>
</evidence>
<feature type="region of interest" description="Disordered" evidence="1">
    <location>
        <begin position="106"/>
        <end position="144"/>
    </location>
</feature>
<protein>
    <submittedName>
        <fullName evidence="2">Uncharacterized protein</fullName>
    </submittedName>
</protein>
<feature type="compositionally biased region" description="Low complexity" evidence="1">
    <location>
        <begin position="479"/>
        <end position="493"/>
    </location>
</feature>
<evidence type="ECO:0000313" key="2">
    <source>
        <dbReference type="EMBL" id="CAK9210586.1"/>
    </source>
</evidence>
<sequence>MMIQPKGSQTRSLACRGEAFKSHGIMESKQGLKEEDAILQEPRKQNDWRTERYYDLVRTKLFLEDIRAEFQQYPPQSLEEFEVHENCGFLKPQFPLEAAQVNHKTPLLKESSSGRDFQQYPSPSSFTFEEDSPPSELSEAWSSTQRDLSKRLTVDEIQEDHTTTPSCHHREYSADVITEAVFSSSRNPDGKPSWARRESDYCCCGTAAAAISTYRDSPTSTTLSGVEPDEQPPAPQPSHYHLAEMSDSSEQMELQYPCSSSFVYRDGFSDSEAFEDAPQERIQVMRGGVAAAATKTGGSSSCRLPSSSKLLPVIPTFQAFNSTRYDRHSSSQETTHHHCQQHGMTMPEQTEIQANSAGEPPPPYSPWFAYTEDSPVSVLRPKKLSTTTHHAYQRSESSSISYSPNAEDYSELHLFQQGTHWVQPWLQRNGEEALDDADLQFLFPSPHTKYRCITSKEVLCSTGDHARYLCRFTPKSQQPLQQQLSSSKLGSSRGKSKHHQESYRRIEQAAQHFSKQHSVDIPRSQCKHKWSNNNDDDNDDDEEIFPSVKSWEIQEDEGPRKKSSTQQQRCPKHKGPKIVSYTSHHHHPWLTSYIPSSSPKQRSKTAIVPCSGRLFSWPGRMLMFNPNKVRFKDSGDTRSFTNLETNNSNTSFGSGSLCRQIHIK</sequence>
<feature type="region of interest" description="Disordered" evidence="1">
    <location>
        <begin position="215"/>
        <end position="241"/>
    </location>
</feature>
<feature type="compositionally biased region" description="Polar residues" evidence="1">
    <location>
        <begin position="215"/>
        <end position="224"/>
    </location>
</feature>